<dbReference type="EMBL" id="JAHRHJ020000007">
    <property type="protein sequence ID" value="KAH9308670.1"/>
    <property type="molecule type" value="Genomic_DNA"/>
</dbReference>
<protein>
    <recommendedName>
        <fullName evidence="3">Retrotransposon gag domain-containing protein</fullName>
    </recommendedName>
</protein>
<organism evidence="1 2">
    <name type="scientific">Taxus chinensis</name>
    <name type="common">Chinese yew</name>
    <name type="synonym">Taxus wallichiana var. chinensis</name>
    <dbReference type="NCBI Taxonomy" id="29808"/>
    <lineage>
        <taxon>Eukaryota</taxon>
        <taxon>Viridiplantae</taxon>
        <taxon>Streptophyta</taxon>
        <taxon>Embryophyta</taxon>
        <taxon>Tracheophyta</taxon>
        <taxon>Spermatophyta</taxon>
        <taxon>Pinopsida</taxon>
        <taxon>Pinidae</taxon>
        <taxon>Conifers II</taxon>
        <taxon>Cupressales</taxon>
        <taxon>Taxaceae</taxon>
        <taxon>Taxus</taxon>
    </lineage>
</organism>
<feature type="non-terminal residue" evidence="1">
    <location>
        <position position="90"/>
    </location>
</feature>
<accession>A0AA38FR33</accession>
<proteinExistence type="predicted"/>
<dbReference type="Proteomes" id="UP000824469">
    <property type="component" value="Unassembled WGS sequence"/>
</dbReference>
<feature type="non-terminal residue" evidence="1">
    <location>
        <position position="1"/>
    </location>
</feature>
<evidence type="ECO:0000313" key="1">
    <source>
        <dbReference type="EMBL" id="KAH9308670.1"/>
    </source>
</evidence>
<comment type="caution">
    <text evidence="1">The sequence shown here is derived from an EMBL/GenBank/DDBJ whole genome shotgun (WGS) entry which is preliminary data.</text>
</comment>
<sequence length="90" mass="10616">PENKKATLVAELTNDIKRISPPKFYGTTLGDGAENWLNKMEKYFAIRNFFEETKVIWGAYQLSQEASLWWDSHKDELKIDESNITWDQFK</sequence>
<dbReference type="AlphaFoldDB" id="A0AA38FR33"/>
<gene>
    <name evidence="1" type="ORF">KI387_036581</name>
</gene>
<evidence type="ECO:0008006" key="3">
    <source>
        <dbReference type="Google" id="ProtNLM"/>
    </source>
</evidence>
<name>A0AA38FR33_TAXCH</name>
<reference evidence="1 2" key="1">
    <citation type="journal article" date="2021" name="Nat. Plants">
        <title>The Taxus genome provides insights into paclitaxel biosynthesis.</title>
        <authorList>
            <person name="Xiong X."/>
            <person name="Gou J."/>
            <person name="Liao Q."/>
            <person name="Li Y."/>
            <person name="Zhou Q."/>
            <person name="Bi G."/>
            <person name="Li C."/>
            <person name="Du R."/>
            <person name="Wang X."/>
            <person name="Sun T."/>
            <person name="Guo L."/>
            <person name="Liang H."/>
            <person name="Lu P."/>
            <person name="Wu Y."/>
            <person name="Zhang Z."/>
            <person name="Ro D.K."/>
            <person name="Shang Y."/>
            <person name="Huang S."/>
            <person name="Yan J."/>
        </authorList>
    </citation>
    <scope>NUCLEOTIDE SEQUENCE [LARGE SCALE GENOMIC DNA]</scope>
    <source>
        <strain evidence="1">Ta-2019</strain>
    </source>
</reference>
<keyword evidence="2" id="KW-1185">Reference proteome</keyword>
<evidence type="ECO:0000313" key="2">
    <source>
        <dbReference type="Proteomes" id="UP000824469"/>
    </source>
</evidence>